<comment type="caution">
    <text evidence="4">The sequence shown here is derived from an EMBL/GenBank/DDBJ whole genome shotgun (WGS) entry which is preliminary data.</text>
</comment>
<dbReference type="SUPFAM" id="SSF51735">
    <property type="entry name" value="NAD(P)-binding Rossmann-fold domains"/>
    <property type="match status" value="1"/>
</dbReference>
<comment type="similarity">
    <text evidence="1 3">Belongs to the short-chain dehydrogenases/reductases (SDR) family.</text>
</comment>
<organism evidence="4 5">
    <name type="scientific">Rhodopirellula sallentina SM41</name>
    <dbReference type="NCBI Taxonomy" id="1263870"/>
    <lineage>
        <taxon>Bacteria</taxon>
        <taxon>Pseudomonadati</taxon>
        <taxon>Planctomycetota</taxon>
        <taxon>Planctomycetia</taxon>
        <taxon>Pirellulales</taxon>
        <taxon>Pirellulaceae</taxon>
        <taxon>Rhodopirellula</taxon>
    </lineage>
</organism>
<dbReference type="PATRIC" id="fig|1263870.3.peg.242"/>
<dbReference type="Pfam" id="PF00106">
    <property type="entry name" value="adh_short"/>
    <property type="match status" value="1"/>
</dbReference>
<dbReference type="PANTHER" id="PTHR24320:SF148">
    <property type="entry name" value="NAD(P)-BINDING ROSSMANN-FOLD SUPERFAMILY PROTEIN"/>
    <property type="match status" value="1"/>
</dbReference>
<dbReference type="PANTHER" id="PTHR24320">
    <property type="entry name" value="RETINOL DEHYDROGENASE"/>
    <property type="match status" value="1"/>
</dbReference>
<dbReference type="EMBL" id="ANOH01000019">
    <property type="protein sequence ID" value="EMI58326.1"/>
    <property type="molecule type" value="Genomic_DNA"/>
</dbReference>
<keyword evidence="5" id="KW-1185">Reference proteome</keyword>
<dbReference type="AlphaFoldDB" id="M5UKE6"/>
<proteinExistence type="inferred from homology"/>
<dbReference type="InterPro" id="IPR036291">
    <property type="entry name" value="NAD(P)-bd_dom_sf"/>
</dbReference>
<evidence type="ECO:0000256" key="3">
    <source>
        <dbReference type="RuleBase" id="RU000363"/>
    </source>
</evidence>
<keyword evidence="2" id="KW-0560">Oxidoreductase</keyword>
<protein>
    <submittedName>
        <fullName evidence="4">Short-chain dehydrogenase/reductase SDR</fullName>
    </submittedName>
</protein>
<evidence type="ECO:0000256" key="1">
    <source>
        <dbReference type="ARBA" id="ARBA00006484"/>
    </source>
</evidence>
<dbReference type="Gene3D" id="3.40.50.720">
    <property type="entry name" value="NAD(P)-binding Rossmann-like Domain"/>
    <property type="match status" value="1"/>
</dbReference>
<name>M5UKE6_9BACT</name>
<dbReference type="PROSITE" id="PS00061">
    <property type="entry name" value="ADH_SHORT"/>
    <property type="match status" value="1"/>
</dbReference>
<evidence type="ECO:0000313" key="5">
    <source>
        <dbReference type="Proteomes" id="UP000011885"/>
    </source>
</evidence>
<evidence type="ECO:0000313" key="4">
    <source>
        <dbReference type="EMBL" id="EMI58326.1"/>
    </source>
</evidence>
<dbReference type="GO" id="GO:0016491">
    <property type="term" value="F:oxidoreductase activity"/>
    <property type="evidence" value="ECO:0007669"/>
    <property type="project" value="UniProtKB-KW"/>
</dbReference>
<dbReference type="InterPro" id="IPR020904">
    <property type="entry name" value="Sc_DH/Rdtase_CS"/>
</dbReference>
<dbReference type="PRINTS" id="PR00081">
    <property type="entry name" value="GDHRDH"/>
</dbReference>
<reference evidence="4 5" key="1">
    <citation type="journal article" date="2013" name="Mar. Genomics">
        <title>Expression of sulfatases in Rhodopirellula baltica and the diversity of sulfatases in the genus Rhodopirellula.</title>
        <authorList>
            <person name="Wegner C.E."/>
            <person name="Richter-Heitmann T."/>
            <person name="Klindworth A."/>
            <person name="Klockow C."/>
            <person name="Richter M."/>
            <person name="Achstetter T."/>
            <person name="Glockner F.O."/>
            <person name="Harder J."/>
        </authorList>
    </citation>
    <scope>NUCLEOTIDE SEQUENCE [LARGE SCALE GENOMIC DNA]</scope>
    <source>
        <strain evidence="4 5">SM41</strain>
    </source>
</reference>
<dbReference type="PRINTS" id="PR00080">
    <property type="entry name" value="SDRFAMILY"/>
</dbReference>
<dbReference type="InterPro" id="IPR002347">
    <property type="entry name" value="SDR_fam"/>
</dbReference>
<accession>M5UKE6</accession>
<evidence type="ECO:0000256" key="2">
    <source>
        <dbReference type="ARBA" id="ARBA00023002"/>
    </source>
</evidence>
<sequence length="288" mass="30676">MIQSQTPFIRNTSFLKAEIMSKTILITGATSGIGLETAKKLLHLGHHVIVHGRSDEKLADAVTQMKTSSGSDRVDTVSADLSNLEQVNAMATAVIERHSRLDVLINNAGVFNASDPITGDGIDVRFAVNVIAPYLLTRRLLPSLGESGRVVNLSSAAQAPVNLNALTDMVQLSDNAAYAQSKLALTMWTSALAEELGPEGPVVVAVNPASLLATKMVNEAFGVPGSDVQKGVDILVRASLSDEFNAASGKYFDNDRGHFSDPHADALDASLNREVIKRMDEFLSTHVG</sequence>
<gene>
    <name evidence="4" type="ORF">RSSM_00218</name>
</gene>
<dbReference type="Proteomes" id="UP000011885">
    <property type="component" value="Unassembled WGS sequence"/>
</dbReference>